<evidence type="ECO:0000256" key="6">
    <source>
        <dbReference type="SAM" id="MobiDB-lite"/>
    </source>
</evidence>
<dbReference type="AlphaFoldDB" id="A0A0V1EDP6"/>
<dbReference type="PANTHER" id="PTHR10105:SF2">
    <property type="entry name" value="AGAP003297-PA"/>
    <property type="match status" value="1"/>
</dbReference>
<feature type="compositionally biased region" description="Polar residues" evidence="6">
    <location>
        <begin position="256"/>
        <end position="266"/>
    </location>
</feature>
<feature type="non-terminal residue" evidence="8">
    <location>
        <position position="1"/>
    </location>
</feature>
<comment type="subcellular location">
    <subcellularLocation>
        <location evidence="1">Secreted</location>
    </subcellularLocation>
</comment>
<evidence type="ECO:0000256" key="4">
    <source>
        <dbReference type="ARBA" id="ARBA00022933"/>
    </source>
</evidence>
<feature type="compositionally biased region" description="Basic residues" evidence="6">
    <location>
        <begin position="354"/>
        <end position="368"/>
    </location>
</feature>
<dbReference type="GO" id="GO:0008430">
    <property type="term" value="F:selenium binding"/>
    <property type="evidence" value="ECO:0007669"/>
    <property type="project" value="InterPro"/>
</dbReference>
<keyword evidence="5" id="KW-0325">Glycoprotein</keyword>
<dbReference type="Pfam" id="PF04592">
    <property type="entry name" value="SelP_N"/>
    <property type="match status" value="1"/>
</dbReference>
<dbReference type="Proteomes" id="UP000054632">
    <property type="component" value="Unassembled WGS sequence"/>
</dbReference>
<name>A0A0V1EDP6_TRIPS</name>
<feature type="region of interest" description="Disordered" evidence="6">
    <location>
        <begin position="464"/>
        <end position="483"/>
    </location>
</feature>
<proteinExistence type="predicted"/>
<dbReference type="GO" id="GO:0001887">
    <property type="term" value="P:selenium compound metabolic process"/>
    <property type="evidence" value="ECO:0007669"/>
    <property type="project" value="TreeGrafter"/>
</dbReference>
<organism evidence="8 10">
    <name type="scientific">Trichinella pseudospiralis</name>
    <name type="common">Parasitic roundworm</name>
    <dbReference type="NCBI Taxonomy" id="6337"/>
    <lineage>
        <taxon>Eukaryota</taxon>
        <taxon>Metazoa</taxon>
        <taxon>Ecdysozoa</taxon>
        <taxon>Nematoda</taxon>
        <taxon>Enoplea</taxon>
        <taxon>Dorylaimia</taxon>
        <taxon>Trichinellida</taxon>
        <taxon>Trichinellidae</taxon>
        <taxon>Trichinella</taxon>
    </lineage>
</organism>
<evidence type="ECO:0000256" key="2">
    <source>
        <dbReference type="ARBA" id="ARBA00022525"/>
    </source>
</evidence>
<evidence type="ECO:0000259" key="7">
    <source>
        <dbReference type="Pfam" id="PF04592"/>
    </source>
</evidence>
<evidence type="ECO:0000313" key="9">
    <source>
        <dbReference type="EMBL" id="KRZ28593.1"/>
    </source>
</evidence>
<dbReference type="GO" id="GO:0005576">
    <property type="term" value="C:extracellular region"/>
    <property type="evidence" value="ECO:0007669"/>
    <property type="project" value="UniProtKB-SubCell"/>
</dbReference>
<evidence type="ECO:0000313" key="11">
    <source>
        <dbReference type="Proteomes" id="UP000054826"/>
    </source>
</evidence>
<comment type="caution">
    <text evidence="8">The sequence shown here is derived from an EMBL/GenBank/DDBJ whole genome shotgun (WGS) entry which is preliminary data.</text>
</comment>
<feature type="compositionally biased region" description="Low complexity" evidence="6">
    <location>
        <begin position="381"/>
        <end position="415"/>
    </location>
</feature>
<gene>
    <name evidence="8" type="primary">sepp1b</name>
    <name evidence="8" type="ORF">T4A_8148</name>
    <name evidence="9" type="ORF">T4C_5271</name>
</gene>
<feature type="domain" description="Selenoprotein P N-terminal" evidence="7">
    <location>
        <begin position="88"/>
        <end position="289"/>
    </location>
</feature>
<feature type="region of interest" description="Disordered" evidence="6">
    <location>
        <begin position="352"/>
        <end position="418"/>
    </location>
</feature>
<dbReference type="Proteomes" id="UP000054826">
    <property type="component" value="Unassembled WGS sequence"/>
</dbReference>
<keyword evidence="4" id="KW-0712">Selenocysteine</keyword>
<keyword evidence="3" id="KW-0732">Signal</keyword>
<evidence type="ECO:0000256" key="3">
    <source>
        <dbReference type="ARBA" id="ARBA00022729"/>
    </source>
</evidence>
<accession>A0A0V1EDP6</accession>
<evidence type="ECO:0000313" key="10">
    <source>
        <dbReference type="Proteomes" id="UP000054632"/>
    </source>
</evidence>
<evidence type="ECO:0000313" key="8">
    <source>
        <dbReference type="EMBL" id="KRY71949.1"/>
    </source>
</evidence>
<dbReference type="InterPro" id="IPR007671">
    <property type="entry name" value="Selenoprotein-P_N"/>
</dbReference>
<reference evidence="10 11" key="1">
    <citation type="submission" date="2015-01" db="EMBL/GenBank/DDBJ databases">
        <title>Evolution of Trichinella species and genotypes.</title>
        <authorList>
            <person name="Korhonen P.K."/>
            <person name="Edoardo P."/>
            <person name="Giuseppe L.R."/>
            <person name="Gasser R.B."/>
        </authorList>
    </citation>
    <scope>NUCLEOTIDE SEQUENCE [LARGE SCALE GENOMIC DNA]</scope>
    <source>
        <strain evidence="8">ISS13</strain>
        <strain evidence="9">ISS176</strain>
    </source>
</reference>
<protein>
    <submittedName>
        <fullName evidence="8">Selenoprotein Pb</fullName>
    </submittedName>
</protein>
<dbReference type="InterPro" id="IPR037941">
    <property type="entry name" value="SeP"/>
</dbReference>
<evidence type="ECO:0000256" key="5">
    <source>
        <dbReference type="ARBA" id="ARBA00023180"/>
    </source>
</evidence>
<keyword evidence="2" id="KW-0964">Secreted</keyword>
<sequence length="670" mass="76621">LLPIPTLRSVDNTAAQVNQQTIEKNCIFFFCMFVMWKRNCSTTGAQPLLLLLLSLLCFHWINVPATAVVDVRWPEWRRGQRPDFDEPDICHPVPMFTNGGQLVMTNYHGHVTLIALMELQCTLCRTQISSIVKLSELFRENYDEPTKFLVVAPHNESARFVEYYKQYLKPYDIGIIQETTAEPIWHTLRGSKFDFFVYDRCGRLNYYIPYPQSFMYYHYTISSLHSTHRYTKCGPCPLNRQDISTTRDSVGKPLTDSEQWNNNDQRSTFPVETSNVYKHHHDHLPKYHPKVEAQSAFLNRDGNCTTFFVCVKNVKAWLQYIRGLSGDPTVENQLEGVDSFAAEVLRERYVKPKPGGRRKNRTRIKQGSKKLTTALPKHSQAAAATTTTTTTTKTTTNNSISTTTVASNNNTVTHTPIPNITENFESTAQIPTTPLMTTSMTTATTQLMLNSAAAPENATLLNETSAQEEDLNNNQTNLPTSDDRKKPKYYWSLTPPAEMNCSAYTDSVCLKLQAKNRSHPCCNKGIYVTGLCTADLCTPDTNQLCCFQRYQQARYACCYDESVPSSRPDDFNRCCYEYFMHSEPEDPCCPNSVAHAYWTKQHRIADLCLPNLQVDYSDVVFQVHLKNGRSELHQLRSVKVLNYTCPYASKRQTFYVFDPSLEPDYHQPED</sequence>
<dbReference type="PANTHER" id="PTHR10105">
    <property type="entry name" value="SELENOPROTEIN P"/>
    <property type="match status" value="1"/>
</dbReference>
<feature type="region of interest" description="Disordered" evidence="6">
    <location>
        <begin position="245"/>
        <end position="266"/>
    </location>
</feature>
<evidence type="ECO:0000256" key="1">
    <source>
        <dbReference type="ARBA" id="ARBA00004613"/>
    </source>
</evidence>
<dbReference type="EMBL" id="JYDV01000151">
    <property type="protein sequence ID" value="KRZ28593.1"/>
    <property type="molecule type" value="Genomic_DNA"/>
</dbReference>
<dbReference type="EMBL" id="JYDR01000050">
    <property type="protein sequence ID" value="KRY71949.1"/>
    <property type="molecule type" value="Genomic_DNA"/>
</dbReference>